<reference evidence="1" key="1">
    <citation type="submission" date="2019-10" db="EMBL/GenBank/DDBJ databases">
        <title>The sequence and de novo assembly of the wild yak genome.</title>
        <authorList>
            <person name="Liu Y."/>
        </authorList>
    </citation>
    <scope>NUCLEOTIDE SEQUENCE [LARGE SCALE GENOMIC DNA]</scope>
    <source>
        <strain evidence="1">WY2019</strain>
    </source>
</reference>
<protein>
    <submittedName>
        <fullName evidence="1">Uncharacterized protein</fullName>
    </submittedName>
</protein>
<dbReference type="Proteomes" id="UP000322234">
    <property type="component" value="Unassembled WGS sequence"/>
</dbReference>
<proteinExistence type="predicted"/>
<evidence type="ECO:0000313" key="2">
    <source>
        <dbReference type="Proteomes" id="UP000322234"/>
    </source>
</evidence>
<comment type="caution">
    <text evidence="1">The sequence shown here is derived from an EMBL/GenBank/DDBJ whole genome shotgun (WGS) entry which is preliminary data.</text>
</comment>
<dbReference type="AlphaFoldDB" id="A0A6B0RCA2"/>
<organism evidence="1 2">
    <name type="scientific">Bos mutus</name>
    <name type="common">wild yak</name>
    <dbReference type="NCBI Taxonomy" id="72004"/>
    <lineage>
        <taxon>Eukaryota</taxon>
        <taxon>Metazoa</taxon>
        <taxon>Chordata</taxon>
        <taxon>Craniata</taxon>
        <taxon>Vertebrata</taxon>
        <taxon>Euteleostomi</taxon>
        <taxon>Mammalia</taxon>
        <taxon>Eutheria</taxon>
        <taxon>Laurasiatheria</taxon>
        <taxon>Artiodactyla</taxon>
        <taxon>Ruminantia</taxon>
        <taxon>Pecora</taxon>
        <taxon>Bovidae</taxon>
        <taxon>Bovinae</taxon>
        <taxon>Bos</taxon>
    </lineage>
</organism>
<name>A0A6B0RCA2_9CETA</name>
<evidence type="ECO:0000313" key="1">
    <source>
        <dbReference type="EMBL" id="MXQ87565.1"/>
    </source>
</evidence>
<dbReference type="EMBL" id="VBQZ03000039">
    <property type="protein sequence ID" value="MXQ87565.1"/>
    <property type="molecule type" value="Genomic_DNA"/>
</dbReference>
<sequence length="118" mass="13261">MQITDLGKKNNVTVRHPDCQVECESIITGCLLTESSLVQWAHDKKKKGECLAINSSQLIISELLMPEAVKAFRDEENVSFVITEKDNLPHMHEASPPVLIFTFNGEERLIGLITFSYS</sequence>
<keyword evidence="2" id="KW-1185">Reference proteome</keyword>
<accession>A0A6B0RCA2</accession>
<gene>
    <name evidence="1" type="ORF">E5288_WYG017702</name>
</gene>